<evidence type="ECO:0000256" key="1">
    <source>
        <dbReference type="SAM" id="MobiDB-lite"/>
    </source>
</evidence>
<feature type="compositionally biased region" description="Low complexity" evidence="1">
    <location>
        <begin position="47"/>
        <end position="59"/>
    </location>
</feature>
<dbReference type="EMBL" id="LAZR01065501">
    <property type="protein sequence ID" value="KKK55420.1"/>
    <property type="molecule type" value="Genomic_DNA"/>
</dbReference>
<protein>
    <submittedName>
        <fullName evidence="2">Uncharacterized protein</fullName>
    </submittedName>
</protein>
<evidence type="ECO:0000313" key="2">
    <source>
        <dbReference type="EMBL" id="KKK55420.1"/>
    </source>
</evidence>
<name>A0A0F8X3I6_9ZZZZ</name>
<feature type="compositionally biased region" description="Basic residues" evidence="1">
    <location>
        <begin position="8"/>
        <end position="23"/>
    </location>
</feature>
<organism evidence="2">
    <name type="scientific">marine sediment metagenome</name>
    <dbReference type="NCBI Taxonomy" id="412755"/>
    <lineage>
        <taxon>unclassified sequences</taxon>
        <taxon>metagenomes</taxon>
        <taxon>ecological metagenomes</taxon>
    </lineage>
</organism>
<feature type="region of interest" description="Disordered" evidence="1">
    <location>
        <begin position="1"/>
        <end position="23"/>
    </location>
</feature>
<sequence>MNLSKKKELVRRKKARKSKTKKIRQIIKTPKPQPLRFSRQPAVRAAVPRQQPRQFQPQGPVGGVLLDIGHRKGNGAKKKQGPTPGLGRFRVL</sequence>
<feature type="region of interest" description="Disordered" evidence="1">
    <location>
        <begin position="47"/>
        <end position="92"/>
    </location>
</feature>
<comment type="caution">
    <text evidence="2">The sequence shown here is derived from an EMBL/GenBank/DDBJ whole genome shotgun (WGS) entry which is preliminary data.</text>
</comment>
<proteinExistence type="predicted"/>
<accession>A0A0F8X3I6</accession>
<dbReference type="AlphaFoldDB" id="A0A0F8X3I6"/>
<feature type="compositionally biased region" description="Basic residues" evidence="1">
    <location>
        <begin position="71"/>
        <end position="80"/>
    </location>
</feature>
<reference evidence="2" key="1">
    <citation type="journal article" date="2015" name="Nature">
        <title>Complex archaea that bridge the gap between prokaryotes and eukaryotes.</title>
        <authorList>
            <person name="Spang A."/>
            <person name="Saw J.H."/>
            <person name="Jorgensen S.L."/>
            <person name="Zaremba-Niedzwiedzka K."/>
            <person name="Martijn J."/>
            <person name="Lind A.E."/>
            <person name="van Eijk R."/>
            <person name="Schleper C."/>
            <person name="Guy L."/>
            <person name="Ettema T.J."/>
        </authorList>
    </citation>
    <scope>NUCLEOTIDE SEQUENCE</scope>
</reference>
<gene>
    <name evidence="2" type="ORF">LCGC14_3074740</name>
</gene>